<dbReference type="InterPro" id="IPR016305">
    <property type="entry name" value="Mannose-6-P_Isomerase"/>
</dbReference>
<proteinExistence type="inferred from homology"/>
<dbReference type="Proteomes" id="UP001595868">
    <property type="component" value="Unassembled WGS sequence"/>
</dbReference>
<protein>
    <recommendedName>
        <fullName evidence="4">mannose-6-phosphate isomerase</fullName>
        <ecNumber evidence="4">5.3.1.8</ecNumber>
    </recommendedName>
</protein>
<evidence type="ECO:0000259" key="8">
    <source>
        <dbReference type="Pfam" id="PF20511"/>
    </source>
</evidence>
<dbReference type="InterPro" id="IPR046457">
    <property type="entry name" value="PMI_typeI_cat"/>
</dbReference>
<dbReference type="RefSeq" id="WP_377546219.1">
    <property type="nucleotide sequence ID" value="NZ_JBHSBN010000009.1"/>
</dbReference>
<sequence length="392" mass="40920">MEPLRGRIRDYAWGSRTAIATLQGRPVPSAGPEAELWLGAHPGAPGLVDRPDGPASLADLVAAEPADWLGPEVTARYGDRLPFLLKVLAPEAPLSLQAHPDAEQARAGFAAEEAAGGDGPRNYVDPYHKPEMLVAASPFEALCGFRDPARSAEVLAAFGVAALDQVVAALRTGPAGLPDAVRTLLAWPYSERGKLLDAVRAADVPADFDASAGLLRRLAERYPEDPGVLVALLLNHVILAPGEAIWMPAGNLHAYLHGVGVEILAASDNVLRGGLTPKRVDVAELIRVLRFEVLDDPVFGAVPVAPGVVTWPVPIGDFALHGVRPTDDGPVRLDLPGPRVVLCWSGRIEARDERGAVVLGRGEAAVGPAGAGPLLLSGTGEAYVASVGTDEG</sequence>
<keyword evidence="5" id="KW-0479">Metal-binding</keyword>
<dbReference type="InterPro" id="IPR001250">
    <property type="entry name" value="Man6P_Isoase-1"/>
</dbReference>
<organism evidence="9 10">
    <name type="scientific">Micromonospora zhanjiangensis</name>
    <dbReference type="NCBI Taxonomy" id="1522057"/>
    <lineage>
        <taxon>Bacteria</taxon>
        <taxon>Bacillati</taxon>
        <taxon>Actinomycetota</taxon>
        <taxon>Actinomycetes</taxon>
        <taxon>Micromonosporales</taxon>
        <taxon>Micromonosporaceae</taxon>
        <taxon>Micromonospora</taxon>
    </lineage>
</organism>
<evidence type="ECO:0000256" key="2">
    <source>
        <dbReference type="ARBA" id="ARBA00001947"/>
    </source>
</evidence>
<evidence type="ECO:0000256" key="7">
    <source>
        <dbReference type="ARBA" id="ARBA00023235"/>
    </source>
</evidence>
<gene>
    <name evidence="9" type="primary">manA</name>
    <name evidence="9" type="ORF">ACFOX0_15835</name>
</gene>
<dbReference type="PIRSF" id="PIRSF001480">
    <property type="entry name" value="Mannose-6-phosphate_isomerase"/>
    <property type="match status" value="1"/>
</dbReference>
<dbReference type="Gene3D" id="1.10.441.10">
    <property type="entry name" value="Phosphomannose Isomerase, domain 2"/>
    <property type="match status" value="1"/>
</dbReference>
<dbReference type="Pfam" id="PF20511">
    <property type="entry name" value="PMI_typeI_cat"/>
    <property type="match status" value="1"/>
</dbReference>
<dbReference type="InterPro" id="IPR011051">
    <property type="entry name" value="RmlC_Cupin_sf"/>
</dbReference>
<comment type="cofactor">
    <cofactor evidence="2">
        <name>Zn(2+)</name>
        <dbReference type="ChEBI" id="CHEBI:29105"/>
    </cofactor>
</comment>
<dbReference type="Gene3D" id="2.60.120.10">
    <property type="entry name" value="Jelly Rolls"/>
    <property type="match status" value="2"/>
</dbReference>
<dbReference type="EC" id="5.3.1.8" evidence="4"/>
<dbReference type="PANTHER" id="PTHR10309:SF0">
    <property type="entry name" value="MANNOSE-6-PHOSPHATE ISOMERASE"/>
    <property type="match status" value="1"/>
</dbReference>
<keyword evidence="10" id="KW-1185">Reference proteome</keyword>
<evidence type="ECO:0000256" key="3">
    <source>
        <dbReference type="ARBA" id="ARBA00010772"/>
    </source>
</evidence>
<evidence type="ECO:0000256" key="1">
    <source>
        <dbReference type="ARBA" id="ARBA00000757"/>
    </source>
</evidence>
<dbReference type="NCBIfam" id="TIGR00218">
    <property type="entry name" value="manA"/>
    <property type="match status" value="1"/>
</dbReference>
<dbReference type="InterPro" id="IPR014710">
    <property type="entry name" value="RmlC-like_jellyroll"/>
</dbReference>
<dbReference type="GO" id="GO:0004476">
    <property type="term" value="F:mannose-6-phosphate isomerase activity"/>
    <property type="evidence" value="ECO:0007669"/>
    <property type="project" value="UniProtKB-EC"/>
</dbReference>
<dbReference type="PANTHER" id="PTHR10309">
    <property type="entry name" value="MANNOSE-6-PHOSPHATE ISOMERASE"/>
    <property type="match status" value="1"/>
</dbReference>
<accession>A0ABV8KN81</accession>
<evidence type="ECO:0000256" key="5">
    <source>
        <dbReference type="ARBA" id="ARBA00022723"/>
    </source>
</evidence>
<evidence type="ECO:0000313" key="9">
    <source>
        <dbReference type="EMBL" id="MFC4107387.1"/>
    </source>
</evidence>
<evidence type="ECO:0000256" key="6">
    <source>
        <dbReference type="ARBA" id="ARBA00022833"/>
    </source>
</evidence>
<reference evidence="10" key="1">
    <citation type="journal article" date="2019" name="Int. J. Syst. Evol. Microbiol.">
        <title>The Global Catalogue of Microorganisms (GCM) 10K type strain sequencing project: providing services to taxonomists for standard genome sequencing and annotation.</title>
        <authorList>
            <consortium name="The Broad Institute Genomics Platform"/>
            <consortium name="The Broad Institute Genome Sequencing Center for Infectious Disease"/>
            <person name="Wu L."/>
            <person name="Ma J."/>
        </authorList>
    </citation>
    <scope>NUCLEOTIDE SEQUENCE [LARGE SCALE GENOMIC DNA]</scope>
    <source>
        <strain evidence="10">2902at01</strain>
    </source>
</reference>
<dbReference type="SUPFAM" id="SSF51182">
    <property type="entry name" value="RmlC-like cupins"/>
    <property type="match status" value="1"/>
</dbReference>
<evidence type="ECO:0000256" key="4">
    <source>
        <dbReference type="ARBA" id="ARBA00011956"/>
    </source>
</evidence>
<evidence type="ECO:0000313" key="10">
    <source>
        <dbReference type="Proteomes" id="UP001595868"/>
    </source>
</evidence>
<comment type="catalytic activity">
    <reaction evidence="1">
        <text>D-mannose 6-phosphate = D-fructose 6-phosphate</text>
        <dbReference type="Rhea" id="RHEA:12356"/>
        <dbReference type="ChEBI" id="CHEBI:58735"/>
        <dbReference type="ChEBI" id="CHEBI:61527"/>
        <dbReference type="EC" id="5.3.1.8"/>
    </reaction>
</comment>
<dbReference type="CDD" id="cd07011">
    <property type="entry name" value="cupin_PMI_type_I_N"/>
    <property type="match status" value="1"/>
</dbReference>
<name>A0ABV8KN81_9ACTN</name>
<keyword evidence="7 9" id="KW-0413">Isomerase</keyword>
<dbReference type="EMBL" id="JBHSBN010000009">
    <property type="protein sequence ID" value="MFC4107387.1"/>
    <property type="molecule type" value="Genomic_DNA"/>
</dbReference>
<dbReference type="PRINTS" id="PR00714">
    <property type="entry name" value="MAN6PISMRASE"/>
</dbReference>
<keyword evidence="6" id="KW-0862">Zinc</keyword>
<feature type="domain" description="Phosphomannose isomerase type I catalytic" evidence="8">
    <location>
        <begin position="4"/>
        <end position="146"/>
    </location>
</feature>
<comment type="similarity">
    <text evidence="3">Belongs to the mannose-6-phosphate isomerase type 1 family.</text>
</comment>
<comment type="caution">
    <text evidence="9">The sequence shown here is derived from an EMBL/GenBank/DDBJ whole genome shotgun (WGS) entry which is preliminary data.</text>
</comment>